<evidence type="ECO:0000259" key="2">
    <source>
        <dbReference type="Pfam" id="PF01757"/>
    </source>
</evidence>
<dbReference type="EMBL" id="KE125033">
    <property type="protein sequence ID" value="EPB72632.1"/>
    <property type="molecule type" value="Genomic_DNA"/>
</dbReference>
<evidence type="ECO:0000313" key="4">
    <source>
        <dbReference type="Proteomes" id="UP000054495"/>
    </source>
</evidence>
<dbReference type="Proteomes" id="UP000054495">
    <property type="component" value="Unassembled WGS sequence"/>
</dbReference>
<name>A0A0D6LYD6_9BILA</name>
<feature type="domain" description="Acyltransferase 3" evidence="2">
    <location>
        <begin position="7"/>
        <end position="69"/>
    </location>
</feature>
<dbReference type="PANTHER" id="PTHR23028:SF53">
    <property type="entry name" value="ACYL_TRANSF_3 DOMAIN-CONTAINING PROTEIN"/>
    <property type="match status" value="1"/>
</dbReference>
<reference evidence="3 4" key="1">
    <citation type="submission" date="2013-05" db="EMBL/GenBank/DDBJ databases">
        <title>Draft genome of the parasitic nematode Anyclostoma ceylanicum.</title>
        <authorList>
            <person name="Mitreva M."/>
        </authorList>
    </citation>
    <scope>NUCLEOTIDE SEQUENCE [LARGE SCALE GENOMIC DNA]</scope>
</reference>
<protein>
    <recommendedName>
        <fullName evidence="2">Acyltransferase 3 domain-containing protein</fullName>
    </recommendedName>
</protein>
<dbReference type="InterPro" id="IPR050879">
    <property type="entry name" value="Acyltransferase_3"/>
</dbReference>
<dbReference type="GO" id="GO:0016020">
    <property type="term" value="C:membrane"/>
    <property type="evidence" value="ECO:0007669"/>
    <property type="project" value="TreeGrafter"/>
</dbReference>
<sequence>MSNKRQDIQGLRGWAISMVLLFHFFPSYFPNGYIGVDIFFVISGFLIAMILSKEDYLSFTVIVMFYYKRYADNSKTLAPFFRRM</sequence>
<feature type="transmembrane region" description="Helical" evidence="1">
    <location>
        <begin position="12"/>
        <end position="28"/>
    </location>
</feature>
<dbReference type="GO" id="GO:0000271">
    <property type="term" value="P:polysaccharide biosynthetic process"/>
    <property type="evidence" value="ECO:0007669"/>
    <property type="project" value="TreeGrafter"/>
</dbReference>
<dbReference type="InterPro" id="IPR002656">
    <property type="entry name" value="Acyl_transf_3_dom"/>
</dbReference>
<evidence type="ECO:0000313" key="3">
    <source>
        <dbReference type="EMBL" id="EPB72632.1"/>
    </source>
</evidence>
<keyword evidence="1" id="KW-1133">Transmembrane helix</keyword>
<dbReference type="PANTHER" id="PTHR23028">
    <property type="entry name" value="ACETYLTRANSFERASE"/>
    <property type="match status" value="1"/>
</dbReference>
<accession>A0A0D6LYD6</accession>
<proteinExistence type="predicted"/>
<dbReference type="GO" id="GO:0016747">
    <property type="term" value="F:acyltransferase activity, transferring groups other than amino-acyl groups"/>
    <property type="evidence" value="ECO:0007669"/>
    <property type="project" value="InterPro"/>
</dbReference>
<keyword evidence="1" id="KW-0472">Membrane</keyword>
<dbReference type="AlphaFoldDB" id="A0A0D6LYD6"/>
<keyword evidence="4" id="KW-1185">Reference proteome</keyword>
<keyword evidence="1" id="KW-0812">Transmembrane</keyword>
<gene>
    <name evidence="3" type="ORF">ANCCEY_08277</name>
</gene>
<evidence type="ECO:0000256" key="1">
    <source>
        <dbReference type="SAM" id="Phobius"/>
    </source>
</evidence>
<organism evidence="3 4">
    <name type="scientific">Ancylostoma ceylanicum</name>
    <dbReference type="NCBI Taxonomy" id="53326"/>
    <lineage>
        <taxon>Eukaryota</taxon>
        <taxon>Metazoa</taxon>
        <taxon>Ecdysozoa</taxon>
        <taxon>Nematoda</taxon>
        <taxon>Chromadorea</taxon>
        <taxon>Rhabditida</taxon>
        <taxon>Rhabditina</taxon>
        <taxon>Rhabditomorpha</taxon>
        <taxon>Strongyloidea</taxon>
        <taxon>Ancylostomatidae</taxon>
        <taxon>Ancylostomatinae</taxon>
        <taxon>Ancylostoma</taxon>
    </lineage>
</organism>
<dbReference type="Pfam" id="PF01757">
    <property type="entry name" value="Acyl_transf_3"/>
    <property type="match status" value="1"/>
</dbReference>